<dbReference type="VEuPathDB" id="VectorBase:HLOH_048697"/>
<dbReference type="EMBL" id="JABSTR010000003">
    <property type="protein sequence ID" value="KAH9365240.1"/>
    <property type="molecule type" value="Genomic_DNA"/>
</dbReference>
<evidence type="ECO:0000313" key="2">
    <source>
        <dbReference type="Proteomes" id="UP000821853"/>
    </source>
</evidence>
<dbReference type="Proteomes" id="UP000821853">
    <property type="component" value="Unassembled WGS sequence"/>
</dbReference>
<name>A0A9J6FSH3_HAELO</name>
<dbReference type="AlphaFoldDB" id="A0A9J6FSH3"/>
<reference evidence="1 2" key="1">
    <citation type="journal article" date="2020" name="Cell">
        <title>Large-Scale Comparative Analyses of Tick Genomes Elucidate Their Genetic Diversity and Vector Capacities.</title>
        <authorList>
            <consortium name="Tick Genome and Microbiome Consortium (TIGMIC)"/>
            <person name="Jia N."/>
            <person name="Wang J."/>
            <person name="Shi W."/>
            <person name="Du L."/>
            <person name="Sun Y."/>
            <person name="Zhan W."/>
            <person name="Jiang J.F."/>
            <person name="Wang Q."/>
            <person name="Zhang B."/>
            <person name="Ji P."/>
            <person name="Bell-Sakyi L."/>
            <person name="Cui X.M."/>
            <person name="Yuan T.T."/>
            <person name="Jiang B.G."/>
            <person name="Yang W.F."/>
            <person name="Lam T.T."/>
            <person name="Chang Q.C."/>
            <person name="Ding S.J."/>
            <person name="Wang X.J."/>
            <person name="Zhu J.G."/>
            <person name="Ruan X.D."/>
            <person name="Zhao L."/>
            <person name="Wei J.T."/>
            <person name="Ye R.Z."/>
            <person name="Que T.C."/>
            <person name="Du C.H."/>
            <person name="Zhou Y.H."/>
            <person name="Cheng J.X."/>
            <person name="Dai P.F."/>
            <person name="Guo W.B."/>
            <person name="Han X.H."/>
            <person name="Huang E.J."/>
            <person name="Li L.F."/>
            <person name="Wei W."/>
            <person name="Gao Y.C."/>
            <person name="Liu J.Z."/>
            <person name="Shao H.Z."/>
            <person name="Wang X."/>
            <person name="Wang C.C."/>
            <person name="Yang T.C."/>
            <person name="Huo Q.B."/>
            <person name="Li W."/>
            <person name="Chen H.Y."/>
            <person name="Chen S.E."/>
            <person name="Zhou L.G."/>
            <person name="Ni X.B."/>
            <person name="Tian J.H."/>
            <person name="Sheng Y."/>
            <person name="Liu T."/>
            <person name="Pan Y.S."/>
            <person name="Xia L.Y."/>
            <person name="Li J."/>
            <person name="Zhao F."/>
            <person name="Cao W.C."/>
        </authorList>
    </citation>
    <scope>NUCLEOTIDE SEQUENCE [LARGE SCALE GENOMIC DNA]</scope>
    <source>
        <strain evidence="1">HaeL-2018</strain>
    </source>
</reference>
<organism evidence="1 2">
    <name type="scientific">Haemaphysalis longicornis</name>
    <name type="common">Bush tick</name>
    <dbReference type="NCBI Taxonomy" id="44386"/>
    <lineage>
        <taxon>Eukaryota</taxon>
        <taxon>Metazoa</taxon>
        <taxon>Ecdysozoa</taxon>
        <taxon>Arthropoda</taxon>
        <taxon>Chelicerata</taxon>
        <taxon>Arachnida</taxon>
        <taxon>Acari</taxon>
        <taxon>Parasitiformes</taxon>
        <taxon>Ixodida</taxon>
        <taxon>Ixodoidea</taxon>
        <taxon>Ixodidae</taxon>
        <taxon>Haemaphysalinae</taxon>
        <taxon>Haemaphysalis</taxon>
    </lineage>
</organism>
<evidence type="ECO:0000313" key="1">
    <source>
        <dbReference type="EMBL" id="KAH9365240.1"/>
    </source>
</evidence>
<keyword evidence="2" id="KW-1185">Reference proteome</keyword>
<gene>
    <name evidence="1" type="ORF">HPB48_018530</name>
</gene>
<dbReference type="OrthoDB" id="6499818at2759"/>
<comment type="caution">
    <text evidence="1">The sequence shown here is derived from an EMBL/GenBank/DDBJ whole genome shotgun (WGS) entry which is preliminary data.</text>
</comment>
<protein>
    <submittedName>
        <fullName evidence="1">Uncharacterized protein</fullName>
    </submittedName>
</protein>
<sequence length="64" mass="7453">MLTLCGADAFETTFALEAPKTAREVIFDDMVTLLLKYVDTRLSENYIWYVFQRRDQQPEDSISS</sequence>
<accession>A0A9J6FSH3</accession>
<proteinExistence type="predicted"/>